<keyword evidence="3" id="KW-1185">Reference proteome</keyword>
<keyword evidence="1" id="KW-0732">Signal</keyword>
<sequence>MFLKNLVAWPSLAIILVAPLGVAVPSVAMAQGDCACILSPSASGALGAISEANGEIFVTGASGLVAGGVGSSISAGDVISTGATSRASLSFSGGCAIAMGPSSTVTISPAGENLCVRVIEDTLTVGDQGAGGGGDMTPALLAAGGAAGAALVVVGLGQSDSVSR</sequence>
<evidence type="ECO:0000256" key="1">
    <source>
        <dbReference type="SAM" id="SignalP"/>
    </source>
</evidence>
<dbReference type="RefSeq" id="WP_127188762.1">
    <property type="nucleotide sequence ID" value="NZ_RZNJ01000004.1"/>
</dbReference>
<dbReference type="EMBL" id="RZNJ01000004">
    <property type="protein sequence ID" value="RUT29982.1"/>
    <property type="molecule type" value="Genomic_DNA"/>
</dbReference>
<evidence type="ECO:0000313" key="2">
    <source>
        <dbReference type="EMBL" id="RUT29982.1"/>
    </source>
</evidence>
<feature type="signal peptide" evidence="1">
    <location>
        <begin position="1"/>
        <end position="30"/>
    </location>
</feature>
<organism evidence="2 3">
    <name type="scientific">Arsenicitalea aurantiaca</name>
    <dbReference type="NCBI Taxonomy" id="1783274"/>
    <lineage>
        <taxon>Bacteria</taxon>
        <taxon>Pseudomonadati</taxon>
        <taxon>Pseudomonadota</taxon>
        <taxon>Alphaproteobacteria</taxon>
        <taxon>Hyphomicrobiales</taxon>
        <taxon>Devosiaceae</taxon>
        <taxon>Arsenicitalea</taxon>
    </lineage>
</organism>
<evidence type="ECO:0000313" key="3">
    <source>
        <dbReference type="Proteomes" id="UP000281547"/>
    </source>
</evidence>
<dbReference type="Proteomes" id="UP000281547">
    <property type="component" value="Unassembled WGS sequence"/>
</dbReference>
<reference evidence="2 3" key="1">
    <citation type="journal article" date="2016" name="Int. J. Syst. Evol. Microbiol.">
        <title>Arsenicitalea aurantiaca gen. nov., sp. nov., a new member of the family Hyphomicrobiaceae, isolated from high-arsenic sediment.</title>
        <authorList>
            <person name="Mu Y."/>
            <person name="Zhou L."/>
            <person name="Zeng X.C."/>
            <person name="Liu L."/>
            <person name="Pan Y."/>
            <person name="Chen X."/>
            <person name="Wang J."/>
            <person name="Li S."/>
            <person name="Li W.J."/>
            <person name="Wang Y."/>
        </authorList>
    </citation>
    <scope>NUCLEOTIDE SEQUENCE [LARGE SCALE GENOMIC DNA]</scope>
    <source>
        <strain evidence="2 3">42-50</strain>
    </source>
</reference>
<name>A0A433X7E8_9HYPH</name>
<feature type="chain" id="PRO_5018980340" evidence="1">
    <location>
        <begin position="31"/>
        <end position="164"/>
    </location>
</feature>
<gene>
    <name evidence="2" type="ORF">EMQ25_11625</name>
</gene>
<comment type="caution">
    <text evidence="2">The sequence shown here is derived from an EMBL/GenBank/DDBJ whole genome shotgun (WGS) entry which is preliminary data.</text>
</comment>
<proteinExistence type="predicted"/>
<accession>A0A433X7E8</accession>
<dbReference type="AlphaFoldDB" id="A0A433X7E8"/>
<protein>
    <submittedName>
        <fullName evidence="2">Uncharacterized protein</fullName>
    </submittedName>
</protein>